<organism evidence="2 3">
    <name type="scientific">Jiella endophytica</name>
    <dbReference type="NCBI Taxonomy" id="2558362"/>
    <lineage>
        <taxon>Bacteria</taxon>
        <taxon>Pseudomonadati</taxon>
        <taxon>Pseudomonadota</taxon>
        <taxon>Alphaproteobacteria</taxon>
        <taxon>Hyphomicrobiales</taxon>
        <taxon>Aurantimonadaceae</taxon>
        <taxon>Jiella</taxon>
    </lineage>
</organism>
<dbReference type="OrthoDB" id="9776116at2"/>
<feature type="domain" description="DUF58" evidence="1">
    <location>
        <begin position="201"/>
        <end position="372"/>
    </location>
</feature>
<comment type="caution">
    <text evidence="2">The sequence shown here is derived from an EMBL/GenBank/DDBJ whole genome shotgun (WGS) entry which is preliminary data.</text>
</comment>
<dbReference type="Pfam" id="PF01882">
    <property type="entry name" value="DUF58"/>
    <property type="match status" value="1"/>
</dbReference>
<dbReference type="PANTHER" id="PTHR33608:SF3">
    <property type="entry name" value="SLR2013 PROTEIN"/>
    <property type="match status" value="1"/>
</dbReference>
<sequence>MRPSRLLLLIASLIALASLALVIVPGAPADAVPAIWGLLALAVIADVVLTPGRRRFVLDAPATREMFVGEASDLTFVLRPAGDRGRGAAGPGSAMLRAAWPAGLDGPPQFVLQPQGARSSATITIHARRRGNFALGEVAVLRSSRLRLVDLVASYPCPTRLVVVPNVRAITSGEIDVQIATEAFGSRAALSRGEGSEFHQLRDFVAGMDSRTIDYKRSARHGALVAREMRTEKNHNIVLALDNGHLMREEIAGLPKIDHMINAALALGWAGIQGGDLVGLYAFDARPRLYLPPNGGRHAFAQLRARAADLSYRSIETNHTLAMTHLGQRLSRRCLVVVFSDFVDTTTAELLVENVEVLNRHHVVVFVSMRDPLLTGYQRRAAGDLGEIAAAVAAAGLDRERRLVLEKLARLGVFIVDTDPGGVTARLVSTYLNIKARELI</sequence>
<evidence type="ECO:0000313" key="3">
    <source>
        <dbReference type="Proteomes" id="UP000298179"/>
    </source>
</evidence>
<gene>
    <name evidence="2" type="ORF">E3C22_08285</name>
</gene>
<dbReference type="RefSeq" id="WP_134761517.1">
    <property type="nucleotide sequence ID" value="NZ_SOZD01000002.1"/>
</dbReference>
<dbReference type="Gene3D" id="3.40.50.410">
    <property type="entry name" value="von Willebrand factor, type A domain"/>
    <property type="match status" value="1"/>
</dbReference>
<dbReference type="InterPro" id="IPR036465">
    <property type="entry name" value="vWFA_dom_sf"/>
</dbReference>
<dbReference type="AlphaFoldDB" id="A0A4Y8RP08"/>
<evidence type="ECO:0000313" key="2">
    <source>
        <dbReference type="EMBL" id="TFF25348.1"/>
    </source>
</evidence>
<dbReference type="SUPFAM" id="SSF53300">
    <property type="entry name" value="vWA-like"/>
    <property type="match status" value="1"/>
</dbReference>
<protein>
    <submittedName>
        <fullName evidence="2">DUF58 domain-containing protein</fullName>
    </submittedName>
</protein>
<dbReference type="InterPro" id="IPR002881">
    <property type="entry name" value="DUF58"/>
</dbReference>
<dbReference type="EMBL" id="SOZD01000002">
    <property type="protein sequence ID" value="TFF25348.1"/>
    <property type="molecule type" value="Genomic_DNA"/>
</dbReference>
<dbReference type="CDD" id="cd00198">
    <property type="entry name" value="vWFA"/>
    <property type="match status" value="1"/>
</dbReference>
<keyword evidence="3" id="KW-1185">Reference proteome</keyword>
<evidence type="ECO:0000259" key="1">
    <source>
        <dbReference type="Pfam" id="PF01882"/>
    </source>
</evidence>
<dbReference type="PANTHER" id="PTHR33608">
    <property type="entry name" value="BLL2464 PROTEIN"/>
    <property type="match status" value="1"/>
</dbReference>
<dbReference type="Proteomes" id="UP000298179">
    <property type="component" value="Unassembled WGS sequence"/>
</dbReference>
<reference evidence="2 3" key="1">
    <citation type="submission" date="2019-03" db="EMBL/GenBank/DDBJ databases">
        <title>Jiella endophytica sp. nov., a novel endophytic bacterium isolated from root of Ficus microcarpa Linn. f.</title>
        <authorList>
            <person name="Tuo L."/>
        </authorList>
    </citation>
    <scope>NUCLEOTIDE SEQUENCE [LARGE SCALE GENOMIC DNA]</scope>
    <source>
        <strain evidence="2 3">CBS5Q-3</strain>
    </source>
</reference>
<proteinExistence type="predicted"/>
<name>A0A4Y8RP08_9HYPH</name>
<accession>A0A4Y8RP08</accession>